<name>A0AAD5Y1L8_9FUNG</name>
<dbReference type="AlphaFoldDB" id="A0AAD5Y1L8"/>
<sequence>MSTNQDGICPMIDSLIDGVAERSKYKKLVQYFQELTPEDVIESELGDFVSLVQPNHRILMNTFVNNYLQPYKDSLWLTKRSIEYQYLRFKDGMLDGSSYRILPSVASNALTINQTTNIKTKVQQLAGNQKIRFFDLSGNSLMSQDFSFVYELIDSLKDSIDDCIVNLENNRIHGYDEKYRNEVPKVLKKICEIGNIADYFEPAYQEASNVYEKLVWIPKFLLKGAGWRSLLGSDTTFHEKVFKVHQEFYREFDLFLPKKYSKEGWVKDRIIYH</sequence>
<dbReference type="Proteomes" id="UP001210925">
    <property type="component" value="Unassembled WGS sequence"/>
</dbReference>
<accession>A0AAD5Y1L8</accession>
<gene>
    <name evidence="1" type="ORF">HK103_007702</name>
</gene>
<comment type="caution">
    <text evidence="1">The sequence shown here is derived from an EMBL/GenBank/DDBJ whole genome shotgun (WGS) entry which is preliminary data.</text>
</comment>
<dbReference type="EMBL" id="JADGKB010000099">
    <property type="protein sequence ID" value="KAJ3253841.1"/>
    <property type="molecule type" value="Genomic_DNA"/>
</dbReference>
<reference evidence="1" key="1">
    <citation type="submission" date="2020-05" db="EMBL/GenBank/DDBJ databases">
        <title>Phylogenomic resolution of chytrid fungi.</title>
        <authorList>
            <person name="Stajich J.E."/>
            <person name="Amses K."/>
            <person name="Simmons R."/>
            <person name="Seto K."/>
            <person name="Myers J."/>
            <person name="Bonds A."/>
            <person name="Quandt C.A."/>
            <person name="Barry K."/>
            <person name="Liu P."/>
            <person name="Grigoriev I."/>
            <person name="Longcore J.E."/>
            <person name="James T.Y."/>
        </authorList>
    </citation>
    <scope>NUCLEOTIDE SEQUENCE</scope>
    <source>
        <strain evidence="1">PLAUS21</strain>
    </source>
</reference>
<evidence type="ECO:0000313" key="1">
    <source>
        <dbReference type="EMBL" id="KAJ3253841.1"/>
    </source>
</evidence>
<protein>
    <submittedName>
        <fullName evidence="1">Uncharacterized protein</fullName>
    </submittedName>
</protein>
<organism evidence="1 2">
    <name type="scientific">Boothiomyces macroporosus</name>
    <dbReference type="NCBI Taxonomy" id="261099"/>
    <lineage>
        <taxon>Eukaryota</taxon>
        <taxon>Fungi</taxon>
        <taxon>Fungi incertae sedis</taxon>
        <taxon>Chytridiomycota</taxon>
        <taxon>Chytridiomycota incertae sedis</taxon>
        <taxon>Chytridiomycetes</taxon>
        <taxon>Rhizophydiales</taxon>
        <taxon>Terramycetaceae</taxon>
        <taxon>Boothiomyces</taxon>
    </lineage>
</organism>
<evidence type="ECO:0000313" key="2">
    <source>
        <dbReference type="Proteomes" id="UP001210925"/>
    </source>
</evidence>
<proteinExistence type="predicted"/>
<keyword evidence="2" id="KW-1185">Reference proteome</keyword>